<keyword evidence="1" id="KW-0472">Membrane</keyword>
<evidence type="ECO:0000313" key="2">
    <source>
        <dbReference type="EMBL" id="ATC63832.1"/>
    </source>
</evidence>
<keyword evidence="3" id="KW-1185">Reference proteome</keyword>
<dbReference type="Proteomes" id="UP000217265">
    <property type="component" value="Chromosome"/>
</dbReference>
<reference evidence="2 3" key="1">
    <citation type="submission" date="2017-09" db="EMBL/GenBank/DDBJ databases">
        <title>Complete genome sequence of Verrucomicrobial strain HZ-65, isolated from freshwater.</title>
        <authorList>
            <person name="Choi A."/>
        </authorList>
    </citation>
    <scope>NUCLEOTIDE SEQUENCE [LARGE SCALE GENOMIC DNA]</scope>
    <source>
        <strain evidence="2 3">HZ-65</strain>
    </source>
</reference>
<feature type="transmembrane region" description="Helical" evidence="1">
    <location>
        <begin position="62"/>
        <end position="82"/>
    </location>
</feature>
<name>A0A290QIX2_9BACT</name>
<evidence type="ECO:0000256" key="1">
    <source>
        <dbReference type="SAM" id="Phobius"/>
    </source>
</evidence>
<dbReference type="RefSeq" id="WP_096055464.1">
    <property type="nucleotide sequence ID" value="NZ_CP023344.1"/>
</dbReference>
<dbReference type="KEGG" id="vbh:CMV30_07660"/>
<keyword evidence="1" id="KW-0812">Transmembrane</keyword>
<protein>
    <submittedName>
        <fullName evidence="2">Uncharacterized protein</fullName>
    </submittedName>
</protein>
<feature type="transmembrane region" description="Helical" evidence="1">
    <location>
        <begin position="127"/>
        <end position="145"/>
    </location>
</feature>
<organism evidence="2 3">
    <name type="scientific">Nibricoccus aquaticus</name>
    <dbReference type="NCBI Taxonomy" id="2576891"/>
    <lineage>
        <taxon>Bacteria</taxon>
        <taxon>Pseudomonadati</taxon>
        <taxon>Verrucomicrobiota</taxon>
        <taxon>Opitutia</taxon>
        <taxon>Opitutales</taxon>
        <taxon>Opitutaceae</taxon>
        <taxon>Nibricoccus</taxon>
    </lineage>
</organism>
<evidence type="ECO:0000313" key="3">
    <source>
        <dbReference type="Proteomes" id="UP000217265"/>
    </source>
</evidence>
<gene>
    <name evidence="2" type="ORF">CMV30_07660</name>
</gene>
<dbReference type="AlphaFoldDB" id="A0A290QIX2"/>
<feature type="transmembrane region" description="Helical" evidence="1">
    <location>
        <begin position="30"/>
        <end position="50"/>
    </location>
</feature>
<sequence>MKTEMNRREFFGTLVPVAAHIRTLGGYRAIAWRACQWAFFATCLWFAWQILSGVPLDGWRALGWMALKFVLPAVALVAFVSWAQNRIAASGNVALQNAARGLGRVITLLAAIAAGAVFYHLWQREPADAVIALIAVALSQFAAAFREKPADKSARLEA</sequence>
<dbReference type="EMBL" id="CP023344">
    <property type="protein sequence ID" value="ATC63832.1"/>
    <property type="molecule type" value="Genomic_DNA"/>
</dbReference>
<feature type="transmembrane region" description="Helical" evidence="1">
    <location>
        <begin position="102"/>
        <end position="121"/>
    </location>
</feature>
<accession>A0A290QIX2</accession>
<proteinExistence type="predicted"/>
<keyword evidence="1" id="KW-1133">Transmembrane helix</keyword>